<evidence type="ECO:0000256" key="9">
    <source>
        <dbReference type="RuleBase" id="RU003662"/>
    </source>
</evidence>
<comment type="similarity">
    <text evidence="9">Belongs to the TrpA family.</text>
</comment>
<dbReference type="GO" id="GO:0009507">
    <property type="term" value="C:chloroplast"/>
    <property type="evidence" value="ECO:0007669"/>
    <property type="project" value="TreeGrafter"/>
</dbReference>
<keyword evidence="11" id="KW-1185">Reference proteome</keyword>
<dbReference type="AlphaFoldDB" id="A0AA38GKD5"/>
<dbReference type="Proteomes" id="UP000824469">
    <property type="component" value="Unassembled WGS sequence"/>
</dbReference>
<dbReference type="PANTHER" id="PTHR43406:SF1">
    <property type="entry name" value="TRYPTOPHAN SYNTHASE ALPHA CHAIN, CHLOROPLASTIC"/>
    <property type="match status" value="1"/>
</dbReference>
<keyword evidence="4" id="KW-0028">Amino-acid biosynthesis</keyword>
<evidence type="ECO:0000256" key="5">
    <source>
        <dbReference type="ARBA" id="ARBA00022822"/>
    </source>
</evidence>
<evidence type="ECO:0000256" key="3">
    <source>
        <dbReference type="ARBA" id="ARBA00012043"/>
    </source>
</evidence>
<dbReference type="SUPFAM" id="SSF51366">
    <property type="entry name" value="Ribulose-phoshate binding barrel"/>
    <property type="match status" value="1"/>
</dbReference>
<accession>A0AA38GKD5</accession>
<dbReference type="GO" id="GO:0005829">
    <property type="term" value="C:cytosol"/>
    <property type="evidence" value="ECO:0007669"/>
    <property type="project" value="TreeGrafter"/>
</dbReference>
<proteinExistence type="inferred from homology"/>
<evidence type="ECO:0000256" key="7">
    <source>
        <dbReference type="ARBA" id="ARBA00023239"/>
    </source>
</evidence>
<dbReference type="EC" id="4.2.1.20" evidence="3"/>
<feature type="non-terminal residue" evidence="10">
    <location>
        <position position="116"/>
    </location>
</feature>
<comment type="subunit">
    <text evidence="2">Tetramer of two alpha and two beta chains.</text>
</comment>
<dbReference type="EMBL" id="JAHRHJ020000003">
    <property type="protein sequence ID" value="KAH9323498.1"/>
    <property type="molecule type" value="Genomic_DNA"/>
</dbReference>
<dbReference type="PANTHER" id="PTHR43406">
    <property type="entry name" value="TRYPTOPHAN SYNTHASE, ALPHA CHAIN"/>
    <property type="match status" value="1"/>
</dbReference>
<evidence type="ECO:0000256" key="2">
    <source>
        <dbReference type="ARBA" id="ARBA00011270"/>
    </source>
</evidence>
<dbReference type="Gene3D" id="3.20.20.70">
    <property type="entry name" value="Aldolase class I"/>
    <property type="match status" value="1"/>
</dbReference>
<comment type="catalytic activity">
    <reaction evidence="8">
        <text>(1S,2R)-1-C-(indol-3-yl)glycerol 3-phosphate + L-serine = D-glyceraldehyde 3-phosphate + L-tryptophan + H2O</text>
        <dbReference type="Rhea" id="RHEA:10532"/>
        <dbReference type="ChEBI" id="CHEBI:15377"/>
        <dbReference type="ChEBI" id="CHEBI:33384"/>
        <dbReference type="ChEBI" id="CHEBI:57912"/>
        <dbReference type="ChEBI" id="CHEBI:58866"/>
        <dbReference type="ChEBI" id="CHEBI:59776"/>
        <dbReference type="EC" id="4.2.1.20"/>
    </reaction>
</comment>
<evidence type="ECO:0000256" key="8">
    <source>
        <dbReference type="ARBA" id="ARBA00049047"/>
    </source>
</evidence>
<dbReference type="NCBIfam" id="TIGR00262">
    <property type="entry name" value="trpA"/>
    <property type="match status" value="1"/>
</dbReference>
<gene>
    <name evidence="10" type="ORF">KI387_018137</name>
</gene>
<dbReference type="Pfam" id="PF00290">
    <property type="entry name" value="Trp_syntA"/>
    <property type="match status" value="1"/>
</dbReference>
<comment type="pathway">
    <text evidence="1">Amino-acid biosynthesis; L-tryptophan biosynthesis; L-tryptophan from chorismate: step 5/5.</text>
</comment>
<sequence>VLFTTPTTPTERMKKIVEVSEGFVYLVSITGVTGARASLASHVEFLLRDIKQVTTKPVAVGFGISKPEHVQQIAEWGADGAIVGSAMVKLLAEASSPEEGLKHLETLTRNLKAALP</sequence>
<dbReference type="OMA" id="CIADWGA"/>
<dbReference type="InterPro" id="IPR011060">
    <property type="entry name" value="RibuloseP-bd_barrel"/>
</dbReference>
<dbReference type="InterPro" id="IPR002028">
    <property type="entry name" value="Trp_synthase_suA"/>
</dbReference>
<reference evidence="10 11" key="1">
    <citation type="journal article" date="2021" name="Nat. Plants">
        <title>The Taxus genome provides insights into paclitaxel biosynthesis.</title>
        <authorList>
            <person name="Xiong X."/>
            <person name="Gou J."/>
            <person name="Liao Q."/>
            <person name="Li Y."/>
            <person name="Zhou Q."/>
            <person name="Bi G."/>
            <person name="Li C."/>
            <person name="Du R."/>
            <person name="Wang X."/>
            <person name="Sun T."/>
            <person name="Guo L."/>
            <person name="Liang H."/>
            <person name="Lu P."/>
            <person name="Wu Y."/>
            <person name="Zhang Z."/>
            <person name="Ro D.K."/>
            <person name="Shang Y."/>
            <person name="Huang S."/>
            <person name="Yan J."/>
        </authorList>
    </citation>
    <scope>NUCLEOTIDE SEQUENCE [LARGE SCALE GENOMIC DNA]</scope>
    <source>
        <strain evidence="10">Ta-2019</strain>
    </source>
</reference>
<keyword evidence="7" id="KW-0456">Lyase</keyword>
<keyword evidence="6" id="KW-0057">Aromatic amino acid biosynthesis</keyword>
<dbReference type="InterPro" id="IPR013785">
    <property type="entry name" value="Aldolase_TIM"/>
</dbReference>
<keyword evidence="5" id="KW-0822">Tryptophan biosynthesis</keyword>
<name>A0AA38GKD5_TAXCH</name>
<evidence type="ECO:0000256" key="1">
    <source>
        <dbReference type="ARBA" id="ARBA00004733"/>
    </source>
</evidence>
<protein>
    <recommendedName>
        <fullName evidence="3">tryptophan synthase</fullName>
        <ecNumber evidence="3">4.2.1.20</ecNumber>
    </recommendedName>
</protein>
<evidence type="ECO:0000256" key="4">
    <source>
        <dbReference type="ARBA" id="ARBA00022605"/>
    </source>
</evidence>
<organism evidence="10 11">
    <name type="scientific">Taxus chinensis</name>
    <name type="common">Chinese yew</name>
    <name type="synonym">Taxus wallichiana var. chinensis</name>
    <dbReference type="NCBI Taxonomy" id="29808"/>
    <lineage>
        <taxon>Eukaryota</taxon>
        <taxon>Viridiplantae</taxon>
        <taxon>Streptophyta</taxon>
        <taxon>Embryophyta</taxon>
        <taxon>Tracheophyta</taxon>
        <taxon>Spermatophyta</taxon>
        <taxon>Pinopsida</taxon>
        <taxon>Pinidae</taxon>
        <taxon>Conifers II</taxon>
        <taxon>Cupressales</taxon>
        <taxon>Taxaceae</taxon>
        <taxon>Taxus</taxon>
    </lineage>
</organism>
<evidence type="ECO:0000313" key="10">
    <source>
        <dbReference type="EMBL" id="KAH9323498.1"/>
    </source>
</evidence>
<dbReference type="CDD" id="cd04724">
    <property type="entry name" value="Tryptophan_synthase_alpha"/>
    <property type="match status" value="1"/>
</dbReference>
<comment type="caution">
    <text evidence="10">The sequence shown here is derived from an EMBL/GenBank/DDBJ whole genome shotgun (WGS) entry which is preliminary data.</text>
</comment>
<evidence type="ECO:0000256" key="6">
    <source>
        <dbReference type="ARBA" id="ARBA00023141"/>
    </source>
</evidence>
<dbReference type="GO" id="GO:0004834">
    <property type="term" value="F:tryptophan synthase activity"/>
    <property type="evidence" value="ECO:0007669"/>
    <property type="project" value="UniProtKB-EC"/>
</dbReference>
<evidence type="ECO:0000313" key="11">
    <source>
        <dbReference type="Proteomes" id="UP000824469"/>
    </source>
</evidence>